<reference evidence="2" key="1">
    <citation type="submission" date="2023-08" db="EMBL/GenBank/DDBJ databases">
        <authorList>
            <person name="Audoor S."/>
            <person name="Bilcke G."/>
        </authorList>
    </citation>
    <scope>NUCLEOTIDE SEQUENCE</scope>
</reference>
<evidence type="ECO:0000256" key="1">
    <source>
        <dbReference type="SAM" id="MobiDB-lite"/>
    </source>
</evidence>
<feature type="compositionally biased region" description="Basic and acidic residues" evidence="1">
    <location>
        <begin position="31"/>
        <end position="58"/>
    </location>
</feature>
<accession>A0AAD2PVB2</accession>
<dbReference type="Proteomes" id="UP001295423">
    <property type="component" value="Unassembled WGS sequence"/>
</dbReference>
<feature type="compositionally biased region" description="Basic residues" evidence="1">
    <location>
        <begin position="1"/>
        <end position="18"/>
    </location>
</feature>
<dbReference type="AlphaFoldDB" id="A0AAD2PVB2"/>
<feature type="compositionally biased region" description="Basic residues" evidence="1">
    <location>
        <begin position="91"/>
        <end position="105"/>
    </location>
</feature>
<dbReference type="EMBL" id="CAKOGP040001869">
    <property type="protein sequence ID" value="CAJ1954500.1"/>
    <property type="molecule type" value="Genomic_DNA"/>
</dbReference>
<sequence>MPPRKTGHQRHGHGKTKDKRNSDYDPPSKSMDGKVKEFGKKARALLQEEKDKRREIKVVDPVQISTKTKSSTSFGSAIKSAGAATTATARSNKRQRVSSPTKRRRSEGASSAVTSKIHIHAPHIPIPDKEFRSNVVKLHGLHASCTKDHIKKFFSGLKFDFIFTVLSNDIYIPLLDCKKDLQETRASSNNDHHLRVFVKFESSTLATVAAERSGETISIGAVKTSSSEPTKVSIGVTLMSKELARRMLEMSIHGISNAPFYEVLSKIEKELHPIISTILWKRVAKTVEVPLEEEINQHDLFRKTNHDPSTLQGYQELARHCNQLIEIHETLINQLPSPSVELLASELSSTDPSVRLTSVAATVLTNEVSQLHKILCQGRVEARIQRQTEATR</sequence>
<organism evidence="2 3">
    <name type="scientific">Cylindrotheca closterium</name>
    <dbReference type="NCBI Taxonomy" id="2856"/>
    <lineage>
        <taxon>Eukaryota</taxon>
        <taxon>Sar</taxon>
        <taxon>Stramenopiles</taxon>
        <taxon>Ochrophyta</taxon>
        <taxon>Bacillariophyta</taxon>
        <taxon>Bacillariophyceae</taxon>
        <taxon>Bacillariophycidae</taxon>
        <taxon>Bacillariales</taxon>
        <taxon>Bacillariaceae</taxon>
        <taxon>Cylindrotheca</taxon>
    </lineage>
</organism>
<protein>
    <submittedName>
        <fullName evidence="2">Uncharacterized protein</fullName>
    </submittedName>
</protein>
<feature type="region of interest" description="Disordered" evidence="1">
    <location>
        <begin position="1"/>
        <end position="119"/>
    </location>
</feature>
<evidence type="ECO:0000313" key="3">
    <source>
        <dbReference type="Proteomes" id="UP001295423"/>
    </source>
</evidence>
<comment type="caution">
    <text evidence="2">The sequence shown here is derived from an EMBL/GenBank/DDBJ whole genome shotgun (WGS) entry which is preliminary data.</text>
</comment>
<dbReference type="InterPro" id="IPR012677">
    <property type="entry name" value="Nucleotide-bd_a/b_plait_sf"/>
</dbReference>
<proteinExistence type="predicted"/>
<evidence type="ECO:0000313" key="2">
    <source>
        <dbReference type="EMBL" id="CAJ1954500.1"/>
    </source>
</evidence>
<dbReference type="Gene3D" id="3.30.70.330">
    <property type="match status" value="1"/>
</dbReference>
<name>A0AAD2PVB2_9STRA</name>
<keyword evidence="3" id="KW-1185">Reference proteome</keyword>
<gene>
    <name evidence="2" type="ORF">CYCCA115_LOCUS15093</name>
</gene>